<dbReference type="Gene3D" id="3.10.450.50">
    <property type="match status" value="1"/>
</dbReference>
<dbReference type="SUPFAM" id="SSF103642">
    <property type="entry name" value="Sec-C motif"/>
    <property type="match status" value="1"/>
</dbReference>
<evidence type="ECO:0000313" key="2">
    <source>
        <dbReference type="Proteomes" id="UP000776651"/>
    </source>
</evidence>
<protein>
    <submittedName>
        <fullName evidence="1">SEC-C domain-containing protein</fullName>
    </submittedName>
</protein>
<dbReference type="Pfam" id="PF02810">
    <property type="entry name" value="SEC-C"/>
    <property type="match status" value="1"/>
</dbReference>
<dbReference type="RefSeq" id="WP_221596246.1">
    <property type="nucleotide sequence ID" value="NZ_JAIGNQ010000001.1"/>
</dbReference>
<reference evidence="1 2" key="1">
    <citation type="submission" date="2021-08" db="EMBL/GenBank/DDBJ databases">
        <title>Comparative Genomics Analysis of the Genus Qipengyuania Reveals Extensive Genetic Diversity and Metabolic Versatility, Including the Description of Fifteen Novel Species.</title>
        <authorList>
            <person name="Liu Y."/>
        </authorList>
    </citation>
    <scope>NUCLEOTIDE SEQUENCE [LARGE SCALE GENOMIC DNA]</scope>
    <source>
        <strain evidence="1 2">GH25</strain>
    </source>
</reference>
<dbReference type="InterPro" id="IPR004027">
    <property type="entry name" value="SEC_C_motif"/>
</dbReference>
<dbReference type="EMBL" id="JAIGNQ010000001">
    <property type="protein sequence ID" value="MBX7486948.1"/>
    <property type="molecule type" value="Genomic_DNA"/>
</dbReference>
<dbReference type="Proteomes" id="UP000776651">
    <property type="component" value="Unassembled WGS sequence"/>
</dbReference>
<proteinExistence type="predicted"/>
<gene>
    <name evidence="1" type="ORF">K3177_00320</name>
</gene>
<organism evidence="1 2">
    <name type="scientific">Qipengyuania pacifica</name>
    <dbReference type="NCBI Taxonomy" id="2860199"/>
    <lineage>
        <taxon>Bacteria</taxon>
        <taxon>Pseudomonadati</taxon>
        <taxon>Pseudomonadota</taxon>
        <taxon>Alphaproteobacteria</taxon>
        <taxon>Sphingomonadales</taxon>
        <taxon>Erythrobacteraceae</taxon>
        <taxon>Qipengyuania</taxon>
    </lineage>
</organism>
<sequence>MINKVQARNDPCPCGSGRRLKHCHGSLQAPDEHAEISDKEIKHVVHKADDEGLRQGEEPKQRAFKNVLRALQMLNIDGVVLVGENAPPIVRRIHAANNLLFRKEDQRDGGIHLGAFLFRDLFCRLSVPMIFGAPMIDFFKMIDLSDYQKIWLGESPDDEARLADQAVDLLDFGYGYMEFGHGRALDPRGQSLIFRSHVQLEAAAATATGAYDYRGTVQSALLGSELAIKAGLAALGLSDGELKALGHNQRKAAAKLGLLETNFDLDRVIRVVTLFPDYVKSRYAGVQPDRTTTGHILMGAQYVASEVTRLFSDRNLRESNSDIAPRTYPA</sequence>
<keyword evidence="2" id="KW-1185">Reference proteome</keyword>
<name>A0ABS7JEX7_9SPHN</name>
<comment type="caution">
    <text evidence="1">The sequence shown here is derived from an EMBL/GenBank/DDBJ whole genome shotgun (WGS) entry which is preliminary data.</text>
</comment>
<accession>A0ABS7JEX7</accession>
<evidence type="ECO:0000313" key="1">
    <source>
        <dbReference type="EMBL" id="MBX7486948.1"/>
    </source>
</evidence>